<evidence type="ECO:0000256" key="8">
    <source>
        <dbReference type="ARBA" id="ARBA00046435"/>
    </source>
</evidence>
<organism evidence="9">
    <name type="scientific">Octopus bimaculoides</name>
    <name type="common">California two-spotted octopus</name>
    <dbReference type="NCBI Taxonomy" id="37653"/>
    <lineage>
        <taxon>Eukaryota</taxon>
        <taxon>Metazoa</taxon>
        <taxon>Spiralia</taxon>
        <taxon>Lophotrochozoa</taxon>
        <taxon>Mollusca</taxon>
        <taxon>Cephalopoda</taxon>
        <taxon>Coleoidea</taxon>
        <taxon>Octopodiformes</taxon>
        <taxon>Octopoda</taxon>
        <taxon>Incirrata</taxon>
        <taxon>Octopodidae</taxon>
        <taxon>Octopus</taxon>
    </lineage>
</organism>
<dbReference type="GO" id="GO:0030317">
    <property type="term" value="P:flagellated sperm motility"/>
    <property type="evidence" value="ECO:0007669"/>
    <property type="project" value="InterPro"/>
</dbReference>
<evidence type="ECO:0000256" key="2">
    <source>
        <dbReference type="ARBA" id="ARBA00022490"/>
    </source>
</evidence>
<dbReference type="InterPro" id="IPR054709">
    <property type="entry name" value="CFAP107"/>
</dbReference>
<dbReference type="Pfam" id="PF22595">
    <property type="entry name" value="CFAP107"/>
    <property type="match status" value="1"/>
</dbReference>
<evidence type="ECO:0000256" key="1">
    <source>
        <dbReference type="ARBA" id="ARBA00004611"/>
    </source>
</evidence>
<keyword evidence="3" id="KW-0282">Flagellum</keyword>
<name>A0A0L8G7K3_OCTBM</name>
<evidence type="ECO:0000256" key="7">
    <source>
        <dbReference type="ARBA" id="ARBA00035003"/>
    </source>
</evidence>
<reference evidence="9" key="1">
    <citation type="submission" date="2015-07" db="EMBL/GenBank/DDBJ databases">
        <title>MeaNS - Measles Nucleotide Surveillance Program.</title>
        <authorList>
            <person name="Tran T."/>
            <person name="Druce J."/>
        </authorList>
    </citation>
    <scope>NUCLEOTIDE SEQUENCE</scope>
    <source>
        <strain evidence="9">UCB-OBI-ISO-001</strain>
        <tissue evidence="9">Gonad</tissue>
    </source>
</reference>
<dbReference type="STRING" id="37653.A0A0L8G7K3"/>
<dbReference type="PANTHER" id="PTHR31180:SF2">
    <property type="entry name" value="CILIA- AND FLAGELLA-ASSOCIATED PROTEIN 107"/>
    <property type="match status" value="1"/>
</dbReference>
<comment type="subcellular location">
    <subcellularLocation>
        <location evidence="1">Cytoplasm</location>
        <location evidence="1">Cytoskeleton</location>
        <location evidence="1">Flagellum axoneme</location>
    </subcellularLocation>
</comment>
<sequence>MDLKLKDNPHNYQVNRLPPVSTGLTRDVNVCHPGGLYYQRTIDLGYAQPPGVADPSWKLERYFSPIVLTGNWTENRLSWNRDQAEEAECLRPKTSSYLPDRQKALQNKLRNNTGVGEDLITNYSDIYNNNQITMYDEDYNQRWREKNLPTLRTWNFTHDAWIPEKSDHPYFGAPTQFGLLKALRKKWVKNLRDDEDTYNTIYRLDFTKYPPEKFVRKHATCVAPFARAERRFGNLPCVFPHLTNHH</sequence>
<comment type="subunit">
    <text evidence="8">Microtubule inner protein component of sperm flagellar doublet microtubules.</text>
</comment>
<dbReference type="AlphaFoldDB" id="A0A0L8G7K3"/>
<keyword evidence="6" id="KW-0966">Cell projection</keyword>
<dbReference type="PANTHER" id="PTHR31180">
    <property type="entry name" value="CILIA- AND FLAGELLA-ASSOCIATED PROTEIN 107-RELATED"/>
    <property type="match status" value="1"/>
</dbReference>
<evidence type="ECO:0000256" key="3">
    <source>
        <dbReference type="ARBA" id="ARBA00022846"/>
    </source>
</evidence>
<evidence type="ECO:0000313" key="9">
    <source>
        <dbReference type="EMBL" id="KOF73006.1"/>
    </source>
</evidence>
<dbReference type="OMA" id="EKTPQCI"/>
<gene>
    <name evidence="9" type="ORF">OCBIM_22038508mg</name>
</gene>
<dbReference type="EMBL" id="KQ423384">
    <property type="protein sequence ID" value="KOF73006.1"/>
    <property type="molecule type" value="Genomic_DNA"/>
</dbReference>
<evidence type="ECO:0000256" key="4">
    <source>
        <dbReference type="ARBA" id="ARBA00023069"/>
    </source>
</evidence>
<dbReference type="KEGG" id="obi:106878596"/>
<proteinExistence type="predicted"/>
<dbReference type="InterPro" id="IPR037662">
    <property type="entry name" value="CFAP68/107"/>
</dbReference>
<dbReference type="OrthoDB" id="8185227at2759"/>
<protein>
    <submittedName>
        <fullName evidence="9">Uncharacterized protein</fullName>
    </submittedName>
</protein>
<keyword evidence="4" id="KW-0969">Cilium</keyword>
<dbReference type="GO" id="GO:0005879">
    <property type="term" value="C:axonemal microtubule"/>
    <property type="evidence" value="ECO:0007669"/>
    <property type="project" value="TreeGrafter"/>
</dbReference>
<accession>A0A0L8G7K3</accession>
<keyword evidence="2" id="KW-0963">Cytoplasm</keyword>
<evidence type="ECO:0000256" key="5">
    <source>
        <dbReference type="ARBA" id="ARBA00023212"/>
    </source>
</evidence>
<keyword evidence="5" id="KW-0206">Cytoskeleton</keyword>
<comment type="function">
    <text evidence="7">Microtubule inner protein (MIP) part of the dynein-decorated doublet microtubules (DMTs) in cilia axoneme, which is required for motile cilia beating.</text>
</comment>
<evidence type="ECO:0000256" key="6">
    <source>
        <dbReference type="ARBA" id="ARBA00023273"/>
    </source>
</evidence>